<dbReference type="PROSITE" id="PS51096">
    <property type="entry name" value="PTS_EIIA_TYPE_4"/>
    <property type="match status" value="1"/>
</dbReference>
<gene>
    <name evidence="9" type="ORF">IMF26_04820</name>
</gene>
<dbReference type="InterPro" id="IPR051471">
    <property type="entry name" value="Bacterial_PTS_sugar_comp"/>
</dbReference>
<evidence type="ECO:0000256" key="2">
    <source>
        <dbReference type="ARBA" id="ARBA00022448"/>
    </source>
</evidence>
<dbReference type="CDD" id="cd00006">
    <property type="entry name" value="PTS_IIA_man"/>
    <property type="match status" value="1"/>
</dbReference>
<evidence type="ECO:0000256" key="1">
    <source>
        <dbReference type="ARBA" id="ARBA00004496"/>
    </source>
</evidence>
<dbReference type="EMBL" id="CP062796">
    <property type="protein sequence ID" value="QUL99377.1"/>
    <property type="molecule type" value="Genomic_DNA"/>
</dbReference>
<evidence type="ECO:0000259" key="8">
    <source>
        <dbReference type="PROSITE" id="PS51096"/>
    </source>
</evidence>
<comment type="subcellular location">
    <subcellularLocation>
        <location evidence="1">Cytoplasm</location>
    </subcellularLocation>
</comment>
<dbReference type="InterPro" id="IPR033887">
    <property type="entry name" value="PTS_IIA_man"/>
</dbReference>
<keyword evidence="3" id="KW-0963">Cytoplasm</keyword>
<dbReference type="SUPFAM" id="SSF53062">
    <property type="entry name" value="PTS system fructose IIA component-like"/>
    <property type="match status" value="1"/>
</dbReference>
<name>A0AAT9LFL5_9FIRM</name>
<dbReference type="Pfam" id="PF03610">
    <property type="entry name" value="EIIA-man"/>
    <property type="match status" value="1"/>
</dbReference>
<dbReference type="KEGG" id="fcz:IMF26_04820"/>
<evidence type="ECO:0000256" key="4">
    <source>
        <dbReference type="ARBA" id="ARBA00022597"/>
    </source>
</evidence>
<keyword evidence="5" id="KW-0808">Transferase</keyword>
<feature type="domain" description="PTS EIIA type-4" evidence="8">
    <location>
        <begin position="3"/>
        <end position="125"/>
    </location>
</feature>
<dbReference type="AlphaFoldDB" id="A0AAT9LFL5"/>
<dbReference type="Gene3D" id="3.40.50.510">
    <property type="entry name" value="Phosphotransferase system, mannose-type IIA component"/>
    <property type="match status" value="1"/>
</dbReference>
<dbReference type="PANTHER" id="PTHR33799">
    <property type="entry name" value="PTS PERMEASE-RELATED-RELATED"/>
    <property type="match status" value="1"/>
</dbReference>
<proteinExistence type="predicted"/>
<reference evidence="9" key="2">
    <citation type="journal article" date="2023" name="Biology">
        <title>Prokaryotic Life Associated with Coal-Fire Gas Vents Revealed by Metagenomics.</title>
        <authorList>
            <person name="Kadnikov V.V."/>
            <person name="Mardanov A.V."/>
            <person name="Beletsky A.V."/>
            <person name="Karnachuk O.V."/>
            <person name="Ravin N.V."/>
        </authorList>
    </citation>
    <scope>NUCLEOTIDE SEQUENCE</scope>
    <source>
        <strain evidence="9">Bu02</strain>
    </source>
</reference>
<dbReference type="PANTHER" id="PTHR33799:SF1">
    <property type="entry name" value="PTS SYSTEM MANNOSE-SPECIFIC EIIAB COMPONENT-RELATED"/>
    <property type="match status" value="1"/>
</dbReference>
<keyword evidence="4 9" id="KW-0762">Sugar transport</keyword>
<evidence type="ECO:0000256" key="6">
    <source>
        <dbReference type="ARBA" id="ARBA00022683"/>
    </source>
</evidence>
<dbReference type="GO" id="GO:0016020">
    <property type="term" value="C:membrane"/>
    <property type="evidence" value="ECO:0007669"/>
    <property type="project" value="InterPro"/>
</dbReference>
<organism evidence="9">
    <name type="scientific">Candidatus Fermentithermobacillus carboniphilus</name>
    <dbReference type="NCBI Taxonomy" id="3085328"/>
    <lineage>
        <taxon>Bacteria</taxon>
        <taxon>Bacillati</taxon>
        <taxon>Bacillota</taxon>
        <taxon>Candidatus Fermentithermobacillia</taxon>
        <taxon>Candidatus Fermentithermobacillales</taxon>
        <taxon>Candidatus Fermentithermobacillaceae</taxon>
        <taxon>Candidatus Fermentithermobacillus</taxon>
    </lineage>
</organism>
<keyword evidence="6" id="KW-0598">Phosphotransferase system</keyword>
<reference evidence="9" key="1">
    <citation type="submission" date="2020-10" db="EMBL/GenBank/DDBJ databases">
        <authorList>
            <person name="Kadnikov V."/>
            <person name="Beletsky A.V."/>
            <person name="Mardanov A.V."/>
            <person name="Karnachuk O.V."/>
            <person name="Ravin N.V."/>
        </authorList>
    </citation>
    <scope>NUCLEOTIDE SEQUENCE</scope>
    <source>
        <strain evidence="9">Bu02</strain>
    </source>
</reference>
<dbReference type="GO" id="GO:0005737">
    <property type="term" value="C:cytoplasm"/>
    <property type="evidence" value="ECO:0007669"/>
    <property type="project" value="UniProtKB-SubCell"/>
</dbReference>
<evidence type="ECO:0000313" key="9">
    <source>
        <dbReference type="EMBL" id="QUL99377.1"/>
    </source>
</evidence>
<protein>
    <submittedName>
        <fullName evidence="9">PTS sugar transporter subunit IIA</fullName>
    </submittedName>
</protein>
<dbReference type="InterPro" id="IPR036662">
    <property type="entry name" value="PTS_EIIA_man-typ_sf"/>
</dbReference>
<accession>A0AAT9LFL5</accession>
<evidence type="ECO:0000256" key="5">
    <source>
        <dbReference type="ARBA" id="ARBA00022679"/>
    </source>
</evidence>
<dbReference type="InterPro" id="IPR004701">
    <property type="entry name" value="PTS_EIIA_man-typ"/>
</dbReference>
<dbReference type="GO" id="GO:0009401">
    <property type="term" value="P:phosphoenolpyruvate-dependent sugar phosphotransferase system"/>
    <property type="evidence" value="ECO:0007669"/>
    <property type="project" value="UniProtKB-KW"/>
</dbReference>
<keyword evidence="2" id="KW-0813">Transport</keyword>
<dbReference type="GO" id="GO:0016301">
    <property type="term" value="F:kinase activity"/>
    <property type="evidence" value="ECO:0007669"/>
    <property type="project" value="UniProtKB-KW"/>
</dbReference>
<sequence>MNMVGILIMSHGDCASGLLSAASLIMGELPLCKAVGLYPGESLEDFINKVRKVIEEFPNGVEILCLVDLFGGTPANTAALLYEMRGHRCITGVNLPMLLEILSSRETRNIDELVAIGQEAGKRGILNLADSLERQA</sequence>
<evidence type="ECO:0000256" key="7">
    <source>
        <dbReference type="ARBA" id="ARBA00022777"/>
    </source>
</evidence>
<keyword evidence="7" id="KW-0418">Kinase</keyword>
<evidence type="ECO:0000256" key="3">
    <source>
        <dbReference type="ARBA" id="ARBA00022490"/>
    </source>
</evidence>